<protein>
    <submittedName>
        <fullName evidence="4">Adenylate cyclase 2</fullName>
        <ecNumber evidence="4">4.6.1.1</ecNumber>
    </submittedName>
</protein>
<evidence type="ECO:0000259" key="3">
    <source>
        <dbReference type="PROSITE" id="PS50125"/>
    </source>
</evidence>
<dbReference type="PANTHER" id="PTHR16305">
    <property type="entry name" value="TESTICULAR SOLUBLE ADENYLYL CYCLASE"/>
    <property type="match status" value="1"/>
</dbReference>
<dbReference type="Pfam" id="PF00211">
    <property type="entry name" value="Guanylate_cyc"/>
    <property type="match status" value="1"/>
</dbReference>
<feature type="domain" description="Guanylate cyclase" evidence="3">
    <location>
        <begin position="20"/>
        <end position="149"/>
    </location>
</feature>
<accession>A0A0M6Z667</accession>
<keyword evidence="1" id="KW-0547">Nucleotide-binding</keyword>
<dbReference type="InterPro" id="IPR041664">
    <property type="entry name" value="AAA_16"/>
</dbReference>
<name>A0A0M6Z667_9HYPH</name>
<dbReference type="RefSeq" id="WP_082442642.1">
    <property type="nucleotide sequence ID" value="NZ_CXWA01000001.1"/>
</dbReference>
<evidence type="ECO:0000256" key="1">
    <source>
        <dbReference type="ARBA" id="ARBA00022741"/>
    </source>
</evidence>
<dbReference type="GO" id="GO:0005737">
    <property type="term" value="C:cytoplasm"/>
    <property type="evidence" value="ECO:0007669"/>
    <property type="project" value="TreeGrafter"/>
</dbReference>
<dbReference type="GO" id="GO:0035556">
    <property type="term" value="P:intracellular signal transduction"/>
    <property type="evidence" value="ECO:0007669"/>
    <property type="project" value="InterPro"/>
</dbReference>
<dbReference type="InterPro" id="IPR027417">
    <property type="entry name" value="P-loop_NTPase"/>
</dbReference>
<evidence type="ECO:0000313" key="5">
    <source>
        <dbReference type="Proteomes" id="UP000049983"/>
    </source>
</evidence>
<dbReference type="PROSITE" id="PS50125">
    <property type="entry name" value="GUANYLATE_CYCLASE_2"/>
    <property type="match status" value="1"/>
</dbReference>
<dbReference type="EMBL" id="CXWC01000010">
    <property type="protein sequence ID" value="CTQ70757.1"/>
    <property type="molecule type" value="Genomic_DNA"/>
</dbReference>
<evidence type="ECO:0000256" key="2">
    <source>
        <dbReference type="ARBA" id="ARBA00022840"/>
    </source>
</evidence>
<dbReference type="Proteomes" id="UP000049983">
    <property type="component" value="Unassembled WGS sequence"/>
</dbReference>
<dbReference type="SMART" id="SM00044">
    <property type="entry name" value="CYCc"/>
    <property type="match status" value="1"/>
</dbReference>
<dbReference type="GeneID" id="97670026"/>
<dbReference type="EC" id="4.6.1.1" evidence="4"/>
<dbReference type="STRING" id="311410.LA5095_01397"/>
<keyword evidence="5" id="KW-1185">Reference proteome</keyword>
<dbReference type="Pfam" id="PF13191">
    <property type="entry name" value="AAA_16"/>
    <property type="match status" value="1"/>
</dbReference>
<dbReference type="GO" id="GO:0004016">
    <property type="term" value="F:adenylate cyclase activity"/>
    <property type="evidence" value="ECO:0007669"/>
    <property type="project" value="UniProtKB-EC"/>
</dbReference>
<dbReference type="Gene3D" id="3.40.50.300">
    <property type="entry name" value="P-loop containing nucleotide triphosphate hydrolases"/>
    <property type="match status" value="1"/>
</dbReference>
<reference evidence="5" key="1">
    <citation type="submission" date="2015-07" db="EMBL/GenBank/DDBJ databases">
        <authorList>
            <person name="Rodrigo-Torres Lidia"/>
            <person name="Arahal R.David."/>
        </authorList>
    </citation>
    <scope>NUCLEOTIDE SEQUENCE [LARGE SCALE GENOMIC DNA]</scope>
    <source>
        <strain evidence="5">CECT 5096</strain>
    </source>
</reference>
<proteinExistence type="predicted"/>
<dbReference type="SUPFAM" id="SSF55073">
    <property type="entry name" value="Nucleotide cyclase"/>
    <property type="match status" value="1"/>
</dbReference>
<dbReference type="InterPro" id="IPR029787">
    <property type="entry name" value="Nucleotide_cyclase"/>
</dbReference>
<evidence type="ECO:0000313" key="4">
    <source>
        <dbReference type="EMBL" id="CTQ70757.1"/>
    </source>
</evidence>
<dbReference type="PANTHER" id="PTHR16305:SF28">
    <property type="entry name" value="GUANYLATE CYCLASE DOMAIN-CONTAINING PROTEIN"/>
    <property type="match status" value="1"/>
</dbReference>
<keyword evidence="4" id="KW-0456">Lyase</keyword>
<dbReference type="CDD" id="cd07302">
    <property type="entry name" value="CHD"/>
    <property type="match status" value="1"/>
</dbReference>
<dbReference type="GO" id="GO:0009190">
    <property type="term" value="P:cyclic nucleotide biosynthetic process"/>
    <property type="evidence" value="ECO:0007669"/>
    <property type="project" value="InterPro"/>
</dbReference>
<dbReference type="Gene3D" id="3.30.70.1230">
    <property type="entry name" value="Nucleotide cyclase"/>
    <property type="match status" value="1"/>
</dbReference>
<dbReference type="SUPFAM" id="SSF52540">
    <property type="entry name" value="P-loop containing nucleoside triphosphate hydrolases"/>
    <property type="match status" value="1"/>
</dbReference>
<dbReference type="GO" id="GO:0005524">
    <property type="term" value="F:ATP binding"/>
    <property type="evidence" value="ECO:0007669"/>
    <property type="project" value="UniProtKB-KW"/>
</dbReference>
<gene>
    <name evidence="4" type="primary">cyaB_2</name>
    <name evidence="4" type="ORF">LA5096_02652</name>
</gene>
<sequence length="1048" mass="115648">MTRDTSRDIDIEMGERRQITALFYDMVGSTTMVNNMDIEDFREIQQAVHQAAHRALAAYDGHLDLLMGDGGSAYFGYPEPNEDAPFQAVSAGLAILRECTKVQENFDEAIRIRVGIATGTAVAGKAGSGALATRDEIVGIAPTLAARIQGEANVGTVAVSNATYKATRKLFHYESLGARELKGFNEPHALWQPLGRRKSNDRFETLRNKSQPFLARESEFSHAELRWKEAFSGKGQVLYLHGEPGIGKSRLCHQVVELARNDGAHVLDFQCEPASQDTPYYPVVRSLRTVLQRHDPDFDFEAPSADAIRATLSLPGDHPAEFFESMAFLMAPLSQTAQGVEPDKTGPAHSAVETLVDAVMAIASAKPCVMKIEDLHWADSQTLEIVAQLRARIRSSPVYVIVTSRNPPEREWKDAENFSALQLARLNSDSIVELIQNLAGASHLPSRLVEAITARCDGVPLFAEELTRFVLDRGADDALDEKLWEKLFESDETASLQDLLATRLGALGSAKFVAQAASVIGRSFNVLTLVALLSTTGTSASAEESLQQLVAGGFIEQQASDIEHSYRFRHMLVQQAAYSGLLRSNKRTLHSALYKIVTQNDELGKTFTSAELALHAEHAQMREEAIRHYIDAARSASSQSALKEARALLVHARQLTVKLRDKTAADTLELEIVKLLGPVVATMDGTGSEEASKLYQRGVELLHEHPETDRSAGFPLYWGWWFTAPDFQAQRERAELILADLAGSNNQEVELQALHCRWATAFNTGQHTDCMEAISKGLELYNEDEALDHRTRYGGHDARVCGLGEKALSSWFMGQTETAVRYLDEAERWARHIDHVGSNCHALDIAIMLHRYRGEIDQVALLARRMREAADEHDLKSLEAKSLIFGGWANGMAGDPFHGRESLAQGLAIQQEIGTEEDFPVYLEMAAELDGQLGQQEKGIRLVSSAIERAEAAGHAFWLAELYRRRARLTSASGSNETEVDADLSRAEDIARQQNASVLALRTLTDRIMLLPERTTGEHRSDAASFLKQLEAGRERDRALALLPGSRG</sequence>
<dbReference type="InterPro" id="IPR001054">
    <property type="entry name" value="A/G_cyclase"/>
</dbReference>
<organism evidence="4 5">
    <name type="scientific">Roseibium album</name>
    <dbReference type="NCBI Taxonomy" id="311410"/>
    <lineage>
        <taxon>Bacteria</taxon>
        <taxon>Pseudomonadati</taxon>
        <taxon>Pseudomonadota</taxon>
        <taxon>Alphaproteobacteria</taxon>
        <taxon>Hyphomicrobiales</taxon>
        <taxon>Stappiaceae</taxon>
        <taxon>Roseibium</taxon>
    </lineage>
</organism>
<keyword evidence="2" id="KW-0067">ATP-binding</keyword>
<dbReference type="OrthoDB" id="341967at2"/>
<dbReference type="AlphaFoldDB" id="A0A0M6Z667"/>